<name>A0AA46S905_9NOCA</name>
<dbReference type="GO" id="GO:0016491">
    <property type="term" value="F:oxidoreductase activity"/>
    <property type="evidence" value="ECO:0007669"/>
    <property type="project" value="InterPro"/>
</dbReference>
<dbReference type="SMART" id="SM00829">
    <property type="entry name" value="PKS_ER"/>
    <property type="match status" value="1"/>
</dbReference>
<dbReference type="InterPro" id="IPR052733">
    <property type="entry name" value="Chloroplast_QOR"/>
</dbReference>
<dbReference type="CDD" id="cd08267">
    <property type="entry name" value="MDR1"/>
    <property type="match status" value="1"/>
</dbReference>
<dbReference type="InterPro" id="IPR020843">
    <property type="entry name" value="ER"/>
</dbReference>
<dbReference type="PANTHER" id="PTHR44013:SF1">
    <property type="entry name" value="ZINC-TYPE ALCOHOL DEHYDROGENASE-LIKE PROTEIN C16A3.02C"/>
    <property type="match status" value="1"/>
</dbReference>
<accession>A0AA46S905</accession>
<dbReference type="Gene3D" id="3.90.180.10">
    <property type="entry name" value="Medium-chain alcohol dehydrogenases, catalytic domain"/>
    <property type="match status" value="1"/>
</dbReference>
<dbReference type="Gene3D" id="3.40.50.720">
    <property type="entry name" value="NAD(P)-binding Rossmann-like Domain"/>
    <property type="match status" value="1"/>
</dbReference>
<dbReference type="InterPro" id="IPR013154">
    <property type="entry name" value="ADH-like_N"/>
</dbReference>
<dbReference type="InterPro" id="IPR011032">
    <property type="entry name" value="GroES-like_sf"/>
</dbReference>
<feature type="domain" description="Enoyl reductase (ER)" evidence="1">
    <location>
        <begin position="10"/>
        <end position="313"/>
    </location>
</feature>
<dbReference type="SUPFAM" id="SSF51735">
    <property type="entry name" value="NAD(P)-binding Rossmann-fold domains"/>
    <property type="match status" value="1"/>
</dbReference>
<dbReference type="RefSeq" id="WP_263507166.1">
    <property type="nucleotide sequence ID" value="NZ_CP106982.1"/>
</dbReference>
<evidence type="ECO:0000259" key="1">
    <source>
        <dbReference type="SMART" id="SM00829"/>
    </source>
</evidence>
<dbReference type="InterPro" id="IPR036291">
    <property type="entry name" value="NAD(P)-bd_dom_sf"/>
</dbReference>
<dbReference type="GeneID" id="83621585"/>
<dbReference type="AlphaFoldDB" id="A0AA46S905"/>
<evidence type="ECO:0000313" key="3">
    <source>
        <dbReference type="Proteomes" id="UP001163947"/>
    </source>
</evidence>
<dbReference type="PANTHER" id="PTHR44013">
    <property type="entry name" value="ZINC-TYPE ALCOHOL DEHYDROGENASE-LIKE PROTEIN C16A3.02C"/>
    <property type="match status" value="1"/>
</dbReference>
<dbReference type="Proteomes" id="UP001163947">
    <property type="component" value="Chromosome"/>
</dbReference>
<dbReference type="EMBL" id="CP106982">
    <property type="protein sequence ID" value="UYF91698.1"/>
    <property type="molecule type" value="Genomic_DNA"/>
</dbReference>
<organism evidence="2 3">
    <name type="scientific">Rhodococcus aetherivorans</name>
    <dbReference type="NCBI Taxonomy" id="191292"/>
    <lineage>
        <taxon>Bacteria</taxon>
        <taxon>Bacillati</taxon>
        <taxon>Actinomycetota</taxon>
        <taxon>Actinomycetes</taxon>
        <taxon>Mycobacteriales</taxon>
        <taxon>Nocardiaceae</taxon>
        <taxon>Rhodococcus</taxon>
    </lineage>
</organism>
<dbReference type="SUPFAM" id="SSF50129">
    <property type="entry name" value="GroES-like"/>
    <property type="match status" value="1"/>
</dbReference>
<reference evidence="2" key="1">
    <citation type="submission" date="2022-09" db="EMBL/GenBank/DDBJ databases">
        <title>The genome sequence of Rhodococcus aetherivorans N1.</title>
        <authorList>
            <person name="Jiang W."/>
        </authorList>
    </citation>
    <scope>NUCLEOTIDE SEQUENCE</scope>
    <source>
        <strain evidence="2">N1</strain>
    </source>
</reference>
<gene>
    <name evidence="2" type="ORF">OCS65_14170</name>
</gene>
<proteinExistence type="predicted"/>
<dbReference type="Pfam" id="PF13602">
    <property type="entry name" value="ADH_zinc_N_2"/>
    <property type="match status" value="1"/>
</dbReference>
<sequence>MKAAIVDRYGPPHVVRVAEVPTPVPRDTEVLVRVVAAAVTAADSRIRAARFPRGFGPFARLMFGVFRPRRKILGGTFSGVVESVGARAGGYTRGDEVCGMTGLAMGAHAEYVTVPAERVVRKPAAVTHPDAAALLFGGTTALHFLRDKASPGRGDSVLVNGASGAIGTNAVQLAKHFGATVTAVTSTANLGLVSDLGADKVIDYTVTDVSDLTDRFDVVLDTVGNLTPSSGRKLLTDGGVLLLAVANLWETMRPGADVKTGAAPERPEDVEFLLELSAAGRLVAVTDDIGGLDQIVSAHTRVDSGHKVGNIIVRPAG</sequence>
<evidence type="ECO:0000313" key="2">
    <source>
        <dbReference type="EMBL" id="UYF91698.1"/>
    </source>
</evidence>
<dbReference type="Pfam" id="PF08240">
    <property type="entry name" value="ADH_N"/>
    <property type="match status" value="1"/>
</dbReference>
<protein>
    <submittedName>
        <fullName evidence="2">NAD(P)-dependent alcohol dehydrogenase</fullName>
    </submittedName>
</protein>